<evidence type="ECO:0000313" key="1">
    <source>
        <dbReference type="EMBL" id="KAE8235786.1"/>
    </source>
</evidence>
<gene>
    <name evidence="1" type="ORF">A4X06_0g9758</name>
</gene>
<dbReference type="AlphaFoldDB" id="A0A8X7MHP9"/>
<protein>
    <submittedName>
        <fullName evidence="1">Uncharacterized protein</fullName>
    </submittedName>
</protein>
<dbReference type="Proteomes" id="UP000077684">
    <property type="component" value="Unassembled WGS sequence"/>
</dbReference>
<dbReference type="EMBL" id="LWDE02003297">
    <property type="protein sequence ID" value="KAE8235786.1"/>
    <property type="molecule type" value="Genomic_DNA"/>
</dbReference>
<proteinExistence type="predicted"/>
<accession>A0A8X7MHP9</accession>
<organism evidence="1 2">
    <name type="scientific">Tilletia controversa</name>
    <name type="common">dwarf bunt fungus</name>
    <dbReference type="NCBI Taxonomy" id="13291"/>
    <lineage>
        <taxon>Eukaryota</taxon>
        <taxon>Fungi</taxon>
        <taxon>Dikarya</taxon>
        <taxon>Basidiomycota</taxon>
        <taxon>Ustilaginomycotina</taxon>
        <taxon>Exobasidiomycetes</taxon>
        <taxon>Tilletiales</taxon>
        <taxon>Tilletiaceae</taxon>
        <taxon>Tilletia</taxon>
    </lineage>
</organism>
<reference evidence="1" key="1">
    <citation type="submission" date="2016-04" db="EMBL/GenBank/DDBJ databases">
        <authorList>
            <person name="Nguyen H.D."/>
            <person name="Samba Siva P."/>
            <person name="Cullis J."/>
            <person name="Levesque C.A."/>
            <person name="Hambleton S."/>
        </authorList>
    </citation>
    <scope>NUCLEOTIDE SEQUENCE</scope>
    <source>
        <strain evidence="1">DAOMC 236426</strain>
    </source>
</reference>
<sequence length="109" mass="12489">MPRGYHTSTQPRLHTLSTRCANDALSISQHGQPLTVTTFHHFGPCALLSFSHTLLFSVLKTDQILHFVNIWPLELKKFGVKKGDAVIIWPSHERCHHPRVRRGDRLCRS</sequence>
<name>A0A8X7MHP9_9BASI</name>
<keyword evidence="2" id="KW-1185">Reference proteome</keyword>
<evidence type="ECO:0000313" key="2">
    <source>
        <dbReference type="Proteomes" id="UP000077684"/>
    </source>
</evidence>
<comment type="caution">
    <text evidence="1">The sequence shown here is derived from an EMBL/GenBank/DDBJ whole genome shotgun (WGS) entry which is preliminary data.</text>
</comment>
<reference evidence="1" key="2">
    <citation type="journal article" date="2019" name="IMA Fungus">
        <title>Genome sequencing and comparison of five Tilletia species to identify candidate genes for the detection of regulated species infecting wheat.</title>
        <authorList>
            <person name="Nguyen H.D.T."/>
            <person name="Sultana T."/>
            <person name="Kesanakurti P."/>
            <person name="Hambleton S."/>
        </authorList>
    </citation>
    <scope>NUCLEOTIDE SEQUENCE</scope>
    <source>
        <strain evidence="1">DAOMC 236426</strain>
    </source>
</reference>